<protein>
    <submittedName>
        <fullName evidence="1">Uncharacterized protein</fullName>
    </submittedName>
</protein>
<evidence type="ECO:0000313" key="2">
    <source>
        <dbReference type="Proteomes" id="UP000315295"/>
    </source>
</evidence>
<organism evidence="1 2">
    <name type="scientific">Malus baccata</name>
    <name type="common">Siberian crab apple</name>
    <name type="synonym">Pyrus baccata</name>
    <dbReference type="NCBI Taxonomy" id="106549"/>
    <lineage>
        <taxon>Eukaryota</taxon>
        <taxon>Viridiplantae</taxon>
        <taxon>Streptophyta</taxon>
        <taxon>Embryophyta</taxon>
        <taxon>Tracheophyta</taxon>
        <taxon>Spermatophyta</taxon>
        <taxon>Magnoliopsida</taxon>
        <taxon>eudicotyledons</taxon>
        <taxon>Gunneridae</taxon>
        <taxon>Pentapetalae</taxon>
        <taxon>rosids</taxon>
        <taxon>fabids</taxon>
        <taxon>Rosales</taxon>
        <taxon>Rosaceae</taxon>
        <taxon>Amygdaloideae</taxon>
        <taxon>Maleae</taxon>
        <taxon>Malus</taxon>
    </lineage>
</organism>
<dbReference type="PANTHER" id="PTHR33593:SF3">
    <property type="entry name" value="DUF1442 FAMILY PROTEIN"/>
    <property type="match status" value="1"/>
</dbReference>
<dbReference type="Pfam" id="PF07279">
    <property type="entry name" value="DUF1442"/>
    <property type="match status" value="1"/>
</dbReference>
<sequence length="68" mass="7097">MACCSAENATKAYLKTLKMAQKANKPDVIEFISTLVAGNNAKLMVVACAGAADSKTLALAAAFQYFPP</sequence>
<dbReference type="InterPro" id="IPR009902">
    <property type="entry name" value="DUF1442"/>
</dbReference>
<proteinExistence type="predicted"/>
<keyword evidence="2" id="KW-1185">Reference proteome</keyword>
<name>A0A540N477_MALBA</name>
<reference evidence="1 2" key="1">
    <citation type="journal article" date="2019" name="G3 (Bethesda)">
        <title>Sequencing of a Wild Apple (Malus baccata) Genome Unravels the Differences Between Cultivated and Wild Apple Species Regarding Disease Resistance and Cold Tolerance.</title>
        <authorList>
            <person name="Chen X."/>
        </authorList>
    </citation>
    <scope>NUCLEOTIDE SEQUENCE [LARGE SCALE GENOMIC DNA]</scope>
    <source>
        <strain evidence="2">cv. Shandingzi</strain>
        <tissue evidence="1">Leaves</tissue>
    </source>
</reference>
<evidence type="ECO:0000313" key="1">
    <source>
        <dbReference type="EMBL" id="TQE05310.1"/>
    </source>
</evidence>
<dbReference type="EMBL" id="VIEB01000125">
    <property type="protein sequence ID" value="TQE05310.1"/>
    <property type="molecule type" value="Genomic_DNA"/>
</dbReference>
<accession>A0A540N477</accession>
<comment type="caution">
    <text evidence="1">The sequence shown here is derived from an EMBL/GenBank/DDBJ whole genome shotgun (WGS) entry which is preliminary data.</text>
</comment>
<dbReference type="Proteomes" id="UP000315295">
    <property type="component" value="Unassembled WGS sequence"/>
</dbReference>
<dbReference type="PANTHER" id="PTHR33593">
    <property type="entry name" value="DUF1442 FAMILY PROTEIN"/>
    <property type="match status" value="1"/>
</dbReference>
<gene>
    <name evidence="1" type="ORF">C1H46_009085</name>
</gene>
<dbReference type="AlphaFoldDB" id="A0A540N477"/>